<accession>A0A844AV02</accession>
<dbReference type="Pfam" id="PF13469">
    <property type="entry name" value="Sulfotransfer_3"/>
    <property type="match status" value="1"/>
</dbReference>
<dbReference type="PANTHER" id="PTHR36451:SF1">
    <property type="entry name" value="OMEGA-HYDROXY-BETA-DIHYDROMENAQUINONE-9 SULFOTRANSFERASE STF3"/>
    <property type="match status" value="1"/>
</dbReference>
<dbReference type="InterPro" id="IPR052736">
    <property type="entry name" value="Stf3_sulfotransferase"/>
</dbReference>
<evidence type="ECO:0000313" key="1">
    <source>
        <dbReference type="EMBL" id="MRD46218.1"/>
    </source>
</evidence>
<comment type="caution">
    <text evidence="1">The sequence shown here is derived from an EMBL/GenBank/DDBJ whole genome shotgun (WGS) entry which is preliminary data.</text>
</comment>
<name>A0A844AV02_9BURK</name>
<proteinExistence type="predicted"/>
<protein>
    <recommendedName>
        <fullName evidence="3">Sulfotransferase family protein</fullName>
    </recommendedName>
</protein>
<dbReference type="PANTHER" id="PTHR36451">
    <property type="entry name" value="PAPS-DEPENDENT SULFOTRANSFERASE STF3"/>
    <property type="match status" value="1"/>
</dbReference>
<organism evidence="1 2">
    <name type="scientific">Caenimonas koreensis DSM 17982</name>
    <dbReference type="NCBI Taxonomy" id="1121255"/>
    <lineage>
        <taxon>Bacteria</taxon>
        <taxon>Pseudomonadati</taxon>
        <taxon>Pseudomonadota</taxon>
        <taxon>Betaproteobacteria</taxon>
        <taxon>Burkholderiales</taxon>
        <taxon>Comamonadaceae</taxon>
        <taxon>Caenimonas</taxon>
    </lineage>
</organism>
<evidence type="ECO:0000313" key="2">
    <source>
        <dbReference type="Proteomes" id="UP000487350"/>
    </source>
</evidence>
<dbReference type="SUPFAM" id="SSF52540">
    <property type="entry name" value="P-loop containing nucleoside triphosphate hydrolases"/>
    <property type="match status" value="1"/>
</dbReference>
<reference evidence="1 2" key="1">
    <citation type="submission" date="2019-11" db="EMBL/GenBank/DDBJ databases">
        <title>Caenimonas koreensis gen. nov., sp. nov., isolated from activated sludge.</title>
        <authorList>
            <person name="Seung H.R."/>
        </authorList>
    </citation>
    <scope>NUCLEOTIDE SEQUENCE [LARGE SCALE GENOMIC DNA]</scope>
    <source>
        <strain evidence="1 2">EMB320</strain>
    </source>
</reference>
<dbReference type="OrthoDB" id="9777890at2"/>
<dbReference type="AlphaFoldDB" id="A0A844AV02"/>
<keyword evidence="2" id="KW-1185">Reference proteome</keyword>
<dbReference type="Gene3D" id="3.40.50.300">
    <property type="entry name" value="P-loop containing nucleotide triphosphate hydrolases"/>
    <property type="match status" value="1"/>
</dbReference>
<dbReference type="EMBL" id="WJBU01000002">
    <property type="protein sequence ID" value="MRD46218.1"/>
    <property type="molecule type" value="Genomic_DNA"/>
</dbReference>
<dbReference type="Proteomes" id="UP000487350">
    <property type="component" value="Unassembled WGS sequence"/>
</dbReference>
<sequence>MGHRPRRNALMADPIYHPFAGVTFAQWWSILAQNKFRIHEARKFAFLTAKSIKNSFEALDEARQYGEQIASHQIKQPPIFIVGHWRSGTTHLENILCKDPAFGYLNVIQSIYPYSFLTQGDTYARRFVQTKRYMDNVALAAQSPSEEEVALAVLAPGSFWHGYYFPGRMDDYFDRYVLFKDIDNAELTRWRNSYDYLLRKLSFAQHGKPLILKNPPNTSRIAVLKAMYPDAKFIHIHRNPYEVFVSRMAQFDKAVLKKALQPITQGEWQARSLRYYVDMMAAHLEQRQGLPAHQYVEVSFDELRRAPMATIDRIYSQLQIQSFNTAQEPIKAYLDTLGGYEQNQYQMDKALTDRIYQHWHRTIDLWGYQP</sequence>
<gene>
    <name evidence="1" type="ORF">GHT07_02930</name>
</gene>
<dbReference type="InterPro" id="IPR027417">
    <property type="entry name" value="P-loop_NTPase"/>
</dbReference>
<evidence type="ECO:0008006" key="3">
    <source>
        <dbReference type="Google" id="ProtNLM"/>
    </source>
</evidence>